<dbReference type="RefSeq" id="WP_289270750.1">
    <property type="nucleotide sequence ID" value="NZ_OX365700.1"/>
</dbReference>
<dbReference type="Proteomes" id="UP001179121">
    <property type="component" value="Chromosome"/>
</dbReference>
<name>A0AA86N2D7_9BACT</name>
<organism evidence="1 2">
    <name type="scientific">Nitrospira tepida</name>
    <dbReference type="NCBI Taxonomy" id="2973512"/>
    <lineage>
        <taxon>Bacteria</taxon>
        <taxon>Pseudomonadati</taxon>
        <taxon>Nitrospirota</taxon>
        <taxon>Nitrospiria</taxon>
        <taxon>Nitrospirales</taxon>
        <taxon>Nitrospiraceae</taxon>
        <taxon>Nitrospira</taxon>
    </lineage>
</organism>
<dbReference type="EMBL" id="OX365700">
    <property type="protein sequence ID" value="CAI4033493.1"/>
    <property type="molecule type" value="Genomic_DNA"/>
</dbReference>
<dbReference type="KEGG" id="nti:DNFV4_03929"/>
<reference evidence="1" key="1">
    <citation type="submission" date="2022-10" db="EMBL/GenBank/DDBJ databases">
        <authorList>
            <person name="Koch H."/>
        </authorList>
    </citation>
    <scope>NUCLEOTIDE SEQUENCE</scope>
    <source>
        <strain evidence="1">DNF</strain>
    </source>
</reference>
<evidence type="ECO:0000313" key="1">
    <source>
        <dbReference type="EMBL" id="CAI4033493.1"/>
    </source>
</evidence>
<sequence length="76" mass="8701">MKTQMMQFRVTEEEKALVEKCAKRAGMEVADYIRVCLLMEMVIDGEVQALKIIGRRIGMKAMDALSRRLKDNPALQ</sequence>
<dbReference type="AlphaFoldDB" id="A0AA86N2D7"/>
<gene>
    <name evidence="1" type="ORF">DNFV4_03929</name>
</gene>
<dbReference type="InterPro" id="IPR053842">
    <property type="entry name" value="NikA-like"/>
</dbReference>
<protein>
    <submittedName>
        <fullName evidence="1">Uncharacterized protein</fullName>
    </submittedName>
</protein>
<evidence type="ECO:0000313" key="2">
    <source>
        <dbReference type="Proteomes" id="UP001179121"/>
    </source>
</evidence>
<proteinExistence type="predicted"/>
<accession>A0AA86N2D7</accession>
<keyword evidence="2" id="KW-1185">Reference proteome</keyword>
<dbReference type="Pfam" id="PF21983">
    <property type="entry name" value="NikA-like"/>
    <property type="match status" value="1"/>
</dbReference>